<gene>
    <name evidence="1" type="ORF">BQ8482_380077</name>
</gene>
<reference evidence="2" key="1">
    <citation type="submission" date="2016-12" db="EMBL/GenBank/DDBJ databases">
        <authorList>
            <person name="Brunel B."/>
        </authorList>
    </citation>
    <scope>NUCLEOTIDE SEQUENCE [LARGE SCALE GENOMIC DNA]</scope>
</reference>
<dbReference type="AlphaFoldDB" id="A0A2P9ARZ5"/>
<evidence type="ECO:0000313" key="2">
    <source>
        <dbReference type="Proteomes" id="UP000245698"/>
    </source>
</evidence>
<protein>
    <submittedName>
        <fullName evidence="1">Uncharacterized protein</fullName>
    </submittedName>
</protein>
<evidence type="ECO:0000313" key="1">
    <source>
        <dbReference type="EMBL" id="SJM33894.1"/>
    </source>
</evidence>
<keyword evidence="2" id="KW-1185">Reference proteome</keyword>
<sequence length="78" mass="8417">MIIPDHVLGLPVLRALSLCTCCRQYPGAAKVGSIVAHTHPFRVSLPHNGWWVGLHIVLFEACSAFTHVAACTLARSPT</sequence>
<organism evidence="1 2">
    <name type="scientific">Mesorhizobium delmotii</name>
    <dbReference type="NCBI Taxonomy" id="1631247"/>
    <lineage>
        <taxon>Bacteria</taxon>
        <taxon>Pseudomonadati</taxon>
        <taxon>Pseudomonadota</taxon>
        <taxon>Alphaproteobacteria</taxon>
        <taxon>Hyphomicrobiales</taxon>
        <taxon>Phyllobacteriaceae</taxon>
        <taxon>Mesorhizobium</taxon>
    </lineage>
</organism>
<accession>A0A2P9ARZ5</accession>
<dbReference type="Proteomes" id="UP000245698">
    <property type="component" value="Unassembled WGS sequence"/>
</dbReference>
<name>A0A2P9ARZ5_9HYPH</name>
<dbReference type="EMBL" id="FUIG01000046">
    <property type="protein sequence ID" value="SJM33894.1"/>
    <property type="molecule type" value="Genomic_DNA"/>
</dbReference>
<proteinExistence type="predicted"/>